<dbReference type="PRINTS" id="PR01436">
    <property type="entry name" value="NADHDHGNASE2"/>
</dbReference>
<evidence type="ECO:0000256" key="11">
    <source>
        <dbReference type="ARBA" id="ARBA00022982"/>
    </source>
</evidence>
<feature type="transmembrane region" description="Helical" evidence="18">
    <location>
        <begin position="57"/>
        <end position="83"/>
    </location>
</feature>
<feature type="transmembrane region" description="Helical" evidence="18">
    <location>
        <begin position="89"/>
        <end position="112"/>
    </location>
</feature>
<keyword evidence="12 18" id="KW-1133">Transmembrane helix</keyword>
<gene>
    <name evidence="20" type="primary">ND2</name>
</gene>
<keyword evidence="8 18" id="KW-0812">Transmembrane</keyword>
<evidence type="ECO:0000256" key="14">
    <source>
        <dbReference type="ARBA" id="ARBA00023075"/>
    </source>
</evidence>
<comment type="similarity">
    <text evidence="3 18">Belongs to the complex I subunit 2 family.</text>
</comment>
<evidence type="ECO:0000256" key="3">
    <source>
        <dbReference type="ARBA" id="ARBA00007012"/>
    </source>
</evidence>
<feature type="transmembrane region" description="Helical" evidence="18">
    <location>
        <begin position="268"/>
        <end position="288"/>
    </location>
</feature>
<evidence type="ECO:0000256" key="2">
    <source>
        <dbReference type="ARBA" id="ARBA00004448"/>
    </source>
</evidence>
<accession>A0A7I6HH29</accession>
<organism evidence="20">
    <name type="scientific">Opistoplatys sp. HL-2013</name>
    <dbReference type="NCBI Taxonomy" id="1347747"/>
    <lineage>
        <taxon>Eukaryota</taxon>
        <taxon>Metazoa</taxon>
        <taxon>Ecdysozoa</taxon>
        <taxon>Arthropoda</taxon>
        <taxon>Hexapoda</taxon>
        <taxon>Insecta</taxon>
        <taxon>Pterygota</taxon>
        <taxon>Neoptera</taxon>
        <taxon>Paraneoptera</taxon>
        <taxon>Hemiptera</taxon>
        <taxon>Heteroptera</taxon>
        <taxon>Panheteroptera</taxon>
        <taxon>Cimicomorpha</taxon>
        <taxon>Reduviidae</taxon>
        <taxon>Tribelocephalinae</taxon>
        <taxon>Opistoplatys</taxon>
    </lineage>
</organism>
<dbReference type="GO" id="GO:0005743">
    <property type="term" value="C:mitochondrial inner membrane"/>
    <property type="evidence" value="ECO:0007669"/>
    <property type="project" value="UniProtKB-SubCell"/>
</dbReference>
<evidence type="ECO:0000256" key="4">
    <source>
        <dbReference type="ARBA" id="ARBA00012944"/>
    </source>
</evidence>
<dbReference type="InterPro" id="IPR050175">
    <property type="entry name" value="Complex_I_Subunit_2"/>
</dbReference>
<comment type="function">
    <text evidence="1">Core subunit of the mitochondrial membrane respiratory chain NADH dehydrogenase (Complex I) that is believed to belong to the minimal assembly required for catalysis. Complex I functions in the transfer of electrons from NADH to the respiratory chain. The immediate electron acceptor for the enzyme is believed to be ubiquinone.</text>
</comment>
<dbReference type="PANTHER" id="PTHR46552">
    <property type="entry name" value="NADH-UBIQUINONE OXIDOREDUCTASE CHAIN 2"/>
    <property type="match status" value="1"/>
</dbReference>
<dbReference type="InterPro" id="IPR003917">
    <property type="entry name" value="NADH_UbQ_OxRdtase_chain2"/>
</dbReference>
<feature type="transmembrane region" description="Helical" evidence="18">
    <location>
        <begin position="309"/>
        <end position="328"/>
    </location>
</feature>
<evidence type="ECO:0000313" key="20">
    <source>
        <dbReference type="EMBL" id="AGO28065.1"/>
    </source>
</evidence>
<dbReference type="EMBL" id="KC887533">
    <property type="protein sequence ID" value="AGO28065.1"/>
    <property type="molecule type" value="Genomic_DNA"/>
</dbReference>
<comment type="function">
    <text evidence="18">Core subunit of the mitochondrial membrane respiratory chain NADH dehydrogenase (Complex I) which catalyzes electron transfer from NADH through the respiratory chain, using ubiquinone as an electron acceptor. Essential for the catalytic activity and assembly of complex I.</text>
</comment>
<protein>
    <recommendedName>
        <fullName evidence="5 18">NADH-ubiquinone oxidoreductase chain 2</fullName>
        <ecNumber evidence="4 18">7.1.1.2</ecNumber>
    </recommendedName>
</protein>
<dbReference type="AlphaFoldDB" id="A0A7I6HH29"/>
<proteinExistence type="inferred from homology"/>
<keyword evidence="11 18" id="KW-0249">Electron transport</keyword>
<dbReference type="EC" id="7.1.1.2" evidence="4 18"/>
<dbReference type="PANTHER" id="PTHR46552:SF1">
    <property type="entry name" value="NADH-UBIQUINONE OXIDOREDUCTASE CHAIN 2"/>
    <property type="match status" value="1"/>
</dbReference>
<keyword evidence="6" id="KW-0813">Transport</keyword>
<keyword evidence="10 18" id="KW-1278">Translocase</keyword>
<feature type="transmembrane region" description="Helical" evidence="18">
    <location>
        <begin position="234"/>
        <end position="256"/>
    </location>
</feature>
<evidence type="ECO:0000256" key="10">
    <source>
        <dbReference type="ARBA" id="ARBA00022967"/>
    </source>
</evidence>
<dbReference type="Pfam" id="PF00361">
    <property type="entry name" value="Proton_antipo_M"/>
    <property type="match status" value="1"/>
</dbReference>
<evidence type="ECO:0000256" key="16">
    <source>
        <dbReference type="ARBA" id="ARBA00023136"/>
    </source>
</evidence>
<feature type="transmembrane region" description="Helical" evidence="18">
    <location>
        <begin position="194"/>
        <end position="213"/>
    </location>
</feature>
<keyword evidence="16 18" id="KW-0472">Membrane</keyword>
<evidence type="ECO:0000256" key="17">
    <source>
        <dbReference type="ARBA" id="ARBA00049551"/>
    </source>
</evidence>
<evidence type="ECO:0000256" key="8">
    <source>
        <dbReference type="ARBA" id="ARBA00022692"/>
    </source>
</evidence>
<dbReference type="GO" id="GO:0006120">
    <property type="term" value="P:mitochondrial electron transport, NADH to ubiquinone"/>
    <property type="evidence" value="ECO:0007669"/>
    <property type="project" value="InterPro"/>
</dbReference>
<evidence type="ECO:0000256" key="18">
    <source>
        <dbReference type="RuleBase" id="RU003403"/>
    </source>
</evidence>
<evidence type="ECO:0000256" key="1">
    <source>
        <dbReference type="ARBA" id="ARBA00003257"/>
    </source>
</evidence>
<feature type="transmembrane region" description="Helical" evidence="18">
    <location>
        <begin position="133"/>
        <end position="160"/>
    </location>
</feature>
<evidence type="ECO:0000256" key="15">
    <source>
        <dbReference type="ARBA" id="ARBA00023128"/>
    </source>
</evidence>
<sequence length="330" mass="38587">MKNISMILFFMMLVTSTLITINSETWLGMWMGMEINLIAFLPIMYKTKNTPASESCMIYFLIQSMGSILMLMAVLNNMLFMISPVMNNMLFNMLLMFSMMIKLGIPPFHFWFPEILNKMNWFNGAIIMSWQKINPLVVLSYIMINIMPAIIMITVIVGAMGGLNQTSIRKIMAYSSINHMGWMLACMKFNNEMWMNYLMIYMFIILIMCLFFYSYSMFYINNMINNNMSLIEKFTLTSLFMSLGGLPPFLGFLPKWMVISNMITTESFLLLSFMIISSLIILFFYLRLISSNMMIYSSSMKFTTYYDKYYLMMFILIINLTLPVLAAFSF</sequence>
<feature type="transmembrane region" description="Helical" evidence="18">
    <location>
        <begin position="5"/>
        <end position="21"/>
    </location>
</feature>
<keyword evidence="7 18" id="KW-0679">Respiratory chain</keyword>
<keyword evidence="15 18" id="KW-0496">Mitochondrion</keyword>
<evidence type="ECO:0000256" key="7">
    <source>
        <dbReference type="ARBA" id="ARBA00022660"/>
    </source>
</evidence>
<comment type="catalytic activity">
    <reaction evidence="17 18">
        <text>a ubiquinone + NADH + 5 H(+)(in) = a ubiquinol + NAD(+) + 4 H(+)(out)</text>
        <dbReference type="Rhea" id="RHEA:29091"/>
        <dbReference type="Rhea" id="RHEA-COMP:9565"/>
        <dbReference type="Rhea" id="RHEA-COMP:9566"/>
        <dbReference type="ChEBI" id="CHEBI:15378"/>
        <dbReference type="ChEBI" id="CHEBI:16389"/>
        <dbReference type="ChEBI" id="CHEBI:17976"/>
        <dbReference type="ChEBI" id="CHEBI:57540"/>
        <dbReference type="ChEBI" id="CHEBI:57945"/>
        <dbReference type="EC" id="7.1.1.2"/>
    </reaction>
</comment>
<evidence type="ECO:0000259" key="19">
    <source>
        <dbReference type="Pfam" id="PF00361"/>
    </source>
</evidence>
<feature type="domain" description="NADH:quinone oxidoreductase/Mrp antiporter transmembrane" evidence="19">
    <location>
        <begin position="23"/>
        <end position="280"/>
    </location>
</feature>
<evidence type="ECO:0000256" key="5">
    <source>
        <dbReference type="ARBA" id="ARBA00021008"/>
    </source>
</evidence>
<keyword evidence="14 18" id="KW-0830">Ubiquinone</keyword>
<evidence type="ECO:0000256" key="13">
    <source>
        <dbReference type="ARBA" id="ARBA00023027"/>
    </source>
</evidence>
<evidence type="ECO:0000256" key="9">
    <source>
        <dbReference type="ARBA" id="ARBA00022792"/>
    </source>
</evidence>
<reference evidence="20" key="1">
    <citation type="submission" date="2013-04" db="EMBL/GenBank/DDBJ databases">
        <authorList>
            <person name="Gao J."/>
            <person name="Cai W.Z."/>
        </authorList>
    </citation>
    <scope>NUCLEOTIDE SEQUENCE</scope>
</reference>
<name>A0A7I6HH29_9HEMI</name>
<evidence type="ECO:0000256" key="6">
    <source>
        <dbReference type="ARBA" id="ARBA00022448"/>
    </source>
</evidence>
<evidence type="ECO:0000256" key="12">
    <source>
        <dbReference type="ARBA" id="ARBA00022989"/>
    </source>
</evidence>
<keyword evidence="9 18" id="KW-0999">Mitochondrion inner membrane</keyword>
<geneLocation type="mitochondrion" evidence="20"/>
<dbReference type="GO" id="GO:0008137">
    <property type="term" value="F:NADH dehydrogenase (ubiquinone) activity"/>
    <property type="evidence" value="ECO:0007669"/>
    <property type="project" value="UniProtKB-EC"/>
</dbReference>
<comment type="subcellular location">
    <subcellularLocation>
        <location evidence="2 18">Mitochondrion inner membrane</location>
        <topology evidence="2 18">Multi-pass membrane protein</topology>
    </subcellularLocation>
</comment>
<dbReference type="InterPro" id="IPR001750">
    <property type="entry name" value="ND/Mrp_TM"/>
</dbReference>
<keyword evidence="13 18" id="KW-0520">NAD</keyword>